<name>A0A1H1UNT6_9CELL</name>
<accession>A0A1H1UNT6</accession>
<dbReference type="STRING" id="545619.SAMN04489860_2254"/>
<dbReference type="GO" id="GO:0070403">
    <property type="term" value="F:NAD+ binding"/>
    <property type="evidence" value="ECO:0007669"/>
    <property type="project" value="InterPro"/>
</dbReference>
<organism evidence="4 5">
    <name type="scientific">Paraoerskovia marina</name>
    <dbReference type="NCBI Taxonomy" id="545619"/>
    <lineage>
        <taxon>Bacteria</taxon>
        <taxon>Bacillati</taxon>
        <taxon>Actinomycetota</taxon>
        <taxon>Actinomycetes</taxon>
        <taxon>Micrococcales</taxon>
        <taxon>Cellulomonadaceae</taxon>
        <taxon>Paraoerskovia</taxon>
    </lineage>
</organism>
<dbReference type="InterPro" id="IPR003099">
    <property type="entry name" value="Prephen_DH"/>
</dbReference>
<dbReference type="InterPro" id="IPR036291">
    <property type="entry name" value="NAD(P)-bd_dom_sf"/>
</dbReference>
<dbReference type="Pfam" id="PF02153">
    <property type="entry name" value="PDH_N"/>
    <property type="match status" value="1"/>
</dbReference>
<evidence type="ECO:0000256" key="2">
    <source>
        <dbReference type="ARBA" id="ARBA00023002"/>
    </source>
</evidence>
<keyword evidence="2" id="KW-0560">Oxidoreductase</keyword>
<dbReference type="SUPFAM" id="SSF48179">
    <property type="entry name" value="6-phosphogluconate dehydrogenase C-terminal domain-like"/>
    <property type="match status" value="1"/>
</dbReference>
<dbReference type="GO" id="GO:0004665">
    <property type="term" value="F:prephenate dehydrogenase (NADP+) activity"/>
    <property type="evidence" value="ECO:0007669"/>
    <property type="project" value="InterPro"/>
</dbReference>
<dbReference type="PANTHER" id="PTHR21363">
    <property type="entry name" value="PREPHENATE DEHYDROGENASE"/>
    <property type="match status" value="1"/>
</dbReference>
<protein>
    <submittedName>
        <fullName evidence="4">Prephenate dehydrogenase</fullName>
    </submittedName>
</protein>
<reference evidence="4 5" key="1">
    <citation type="submission" date="2016-10" db="EMBL/GenBank/DDBJ databases">
        <authorList>
            <person name="de Groot N.N."/>
        </authorList>
    </citation>
    <scope>NUCLEOTIDE SEQUENCE [LARGE SCALE GENOMIC DNA]</scope>
    <source>
        <strain evidence="4 5">DSM 22126</strain>
    </source>
</reference>
<dbReference type="InterPro" id="IPR050812">
    <property type="entry name" value="Preph/Arog_dehydrog"/>
</dbReference>
<dbReference type="Gene3D" id="1.10.3660.10">
    <property type="entry name" value="6-phosphogluconate dehydrogenase C-terminal like domain"/>
    <property type="match status" value="1"/>
</dbReference>
<dbReference type="InterPro" id="IPR046826">
    <property type="entry name" value="PDH_N"/>
</dbReference>
<dbReference type="PANTHER" id="PTHR21363:SF0">
    <property type="entry name" value="PREPHENATE DEHYDROGENASE [NADP(+)]"/>
    <property type="match status" value="1"/>
</dbReference>
<dbReference type="InterPro" id="IPR046825">
    <property type="entry name" value="PDH_C"/>
</dbReference>
<dbReference type="EMBL" id="LT629776">
    <property type="protein sequence ID" value="SDS74204.1"/>
    <property type="molecule type" value="Genomic_DNA"/>
</dbReference>
<evidence type="ECO:0000313" key="5">
    <source>
        <dbReference type="Proteomes" id="UP000185663"/>
    </source>
</evidence>
<dbReference type="GO" id="GO:0008977">
    <property type="term" value="F:prephenate dehydrogenase (NAD+) activity"/>
    <property type="evidence" value="ECO:0007669"/>
    <property type="project" value="InterPro"/>
</dbReference>
<dbReference type="RefSeq" id="WP_083372548.1">
    <property type="nucleotide sequence ID" value="NZ_LT629776.1"/>
</dbReference>
<dbReference type="eggNOG" id="COG0287">
    <property type="taxonomic scope" value="Bacteria"/>
</dbReference>
<dbReference type="SUPFAM" id="SSF51735">
    <property type="entry name" value="NAD(P)-binding Rossmann-fold domains"/>
    <property type="match status" value="1"/>
</dbReference>
<dbReference type="GO" id="GO:0006571">
    <property type="term" value="P:tyrosine biosynthetic process"/>
    <property type="evidence" value="ECO:0007669"/>
    <property type="project" value="InterPro"/>
</dbReference>
<dbReference type="Gene3D" id="3.40.50.720">
    <property type="entry name" value="NAD(P)-binding Rossmann-like Domain"/>
    <property type="match status" value="1"/>
</dbReference>
<gene>
    <name evidence="4" type="ORF">SAMN04489860_2254</name>
</gene>
<dbReference type="PROSITE" id="PS51176">
    <property type="entry name" value="PDH_ADH"/>
    <property type="match status" value="1"/>
</dbReference>
<evidence type="ECO:0000313" key="4">
    <source>
        <dbReference type="EMBL" id="SDS74204.1"/>
    </source>
</evidence>
<sequence length="325" mass="32390">MIAVIGLGLLGGSLLRTAAGAGAKARGWDLDAATRADAREAGLDVAETVGEAVAGADLVVLAVPLRAMSATARTVAPLLGPDAVVTDVGSVKGPVRAAMVEAGITRFVGAHPMAGTEESGFAASRANLLPGARWAVTVDAATDVAAFTAVLELVCGALGGEVSVLTDGDHDAAVALVSHVPHVLATQLLSLVTRSGVRDVALGLAAGSFRDGTRVGLTDPRKTEAMVTANATAVAPVLRDVAEDLESLASALEAAAAGQDVDVAAFFDEPAPVRALRGEPTTSDTVATRLTSREDLRSLAVAGAEGAVVVSVGDGVVQVRGASVL</sequence>
<evidence type="ECO:0000256" key="1">
    <source>
        <dbReference type="ARBA" id="ARBA00007964"/>
    </source>
</evidence>
<dbReference type="Proteomes" id="UP000185663">
    <property type="component" value="Chromosome I"/>
</dbReference>
<dbReference type="InterPro" id="IPR008927">
    <property type="entry name" value="6-PGluconate_DH-like_C_sf"/>
</dbReference>
<feature type="domain" description="Prephenate/arogenate dehydrogenase" evidence="3">
    <location>
        <begin position="1"/>
        <end position="288"/>
    </location>
</feature>
<proteinExistence type="inferred from homology"/>
<evidence type="ECO:0000259" key="3">
    <source>
        <dbReference type="PROSITE" id="PS51176"/>
    </source>
</evidence>
<dbReference type="Pfam" id="PF20463">
    <property type="entry name" value="PDH_C"/>
    <property type="match status" value="1"/>
</dbReference>
<keyword evidence="5" id="KW-1185">Reference proteome</keyword>
<dbReference type="AlphaFoldDB" id="A0A1H1UNT6"/>
<dbReference type="OrthoDB" id="9802008at2"/>
<comment type="similarity">
    <text evidence="1">Belongs to the prephenate/arogenate dehydrogenase family.</text>
</comment>